<gene>
    <name evidence="2" type="ORF">DES40_2212</name>
</gene>
<dbReference type="Proteomes" id="UP000282211">
    <property type="component" value="Unassembled WGS sequence"/>
</dbReference>
<keyword evidence="3" id="KW-1185">Reference proteome</keyword>
<dbReference type="EMBL" id="RBII01000002">
    <property type="protein sequence ID" value="RKQ69412.1"/>
    <property type="molecule type" value="Genomic_DNA"/>
</dbReference>
<reference evidence="2 3" key="1">
    <citation type="submission" date="2018-10" db="EMBL/GenBank/DDBJ databases">
        <title>Genomic Encyclopedia of Type Strains, Phase IV (KMG-IV): sequencing the most valuable type-strain genomes for metagenomic binning, comparative biology and taxonomic classification.</title>
        <authorList>
            <person name="Goeker M."/>
        </authorList>
    </citation>
    <scope>NUCLEOTIDE SEQUENCE [LARGE SCALE GENOMIC DNA]</scope>
    <source>
        <strain evidence="2 3">DSM 22008</strain>
    </source>
</reference>
<organism evidence="2 3">
    <name type="scientific">Litorimonas taeanensis</name>
    <dbReference type="NCBI Taxonomy" id="568099"/>
    <lineage>
        <taxon>Bacteria</taxon>
        <taxon>Pseudomonadati</taxon>
        <taxon>Pseudomonadota</taxon>
        <taxon>Alphaproteobacteria</taxon>
        <taxon>Maricaulales</taxon>
        <taxon>Robiginitomaculaceae</taxon>
    </lineage>
</organism>
<evidence type="ECO:0000313" key="3">
    <source>
        <dbReference type="Proteomes" id="UP000282211"/>
    </source>
</evidence>
<protein>
    <submittedName>
        <fullName evidence="2">Uncharacterized protein</fullName>
    </submittedName>
</protein>
<proteinExistence type="predicted"/>
<dbReference type="SUPFAM" id="SSF103473">
    <property type="entry name" value="MFS general substrate transporter"/>
    <property type="match status" value="1"/>
</dbReference>
<dbReference type="RefSeq" id="WP_121102057.1">
    <property type="nucleotide sequence ID" value="NZ_RBII01000002.1"/>
</dbReference>
<feature type="transmembrane region" description="Helical" evidence="1">
    <location>
        <begin position="24"/>
        <end position="51"/>
    </location>
</feature>
<keyword evidence="1" id="KW-0472">Membrane</keyword>
<dbReference type="InterPro" id="IPR036259">
    <property type="entry name" value="MFS_trans_sf"/>
</dbReference>
<name>A0A420WEM6_9PROT</name>
<sequence length="144" mass="15970">MLKYVTLLAPYLLKVPHRNPAKRLAGFAFVYGLMALGAVFVFTGSFIWSVSHYGYEVSFIFAGLFLLGLSGLFWIILNWPKRIKPAAFENELNNDPIGSLLPESAKQDPIVQSLLKQVNEYPLVSSLAGVTVGIILAKTFFEES</sequence>
<evidence type="ECO:0000313" key="2">
    <source>
        <dbReference type="EMBL" id="RKQ69412.1"/>
    </source>
</evidence>
<feature type="transmembrane region" description="Helical" evidence="1">
    <location>
        <begin position="57"/>
        <end position="77"/>
    </location>
</feature>
<keyword evidence="1" id="KW-0812">Transmembrane</keyword>
<dbReference type="AlphaFoldDB" id="A0A420WEM6"/>
<evidence type="ECO:0000256" key="1">
    <source>
        <dbReference type="SAM" id="Phobius"/>
    </source>
</evidence>
<accession>A0A420WEM6</accession>
<keyword evidence="1" id="KW-1133">Transmembrane helix</keyword>
<comment type="caution">
    <text evidence="2">The sequence shown here is derived from an EMBL/GenBank/DDBJ whole genome shotgun (WGS) entry which is preliminary data.</text>
</comment>
<dbReference type="InParanoid" id="A0A420WEM6"/>